<accession>A0ABR1AG22</accession>
<evidence type="ECO:0000313" key="1">
    <source>
        <dbReference type="EMBL" id="KAK6617973.1"/>
    </source>
</evidence>
<reference evidence="1 2" key="1">
    <citation type="submission" date="2023-09" db="EMBL/GenBank/DDBJ databases">
        <title>Genomes of two closely related lineages of the louse Polyplax serrata with different host specificities.</title>
        <authorList>
            <person name="Martinu J."/>
            <person name="Tarabai H."/>
            <person name="Stefka J."/>
            <person name="Hypsa V."/>
        </authorList>
    </citation>
    <scope>NUCLEOTIDE SEQUENCE [LARGE SCALE GENOMIC DNA]</scope>
    <source>
        <strain evidence="1">98ZLc_SE</strain>
    </source>
</reference>
<protein>
    <submittedName>
        <fullName evidence="1">Uncharacterized protein</fullName>
    </submittedName>
</protein>
<evidence type="ECO:0000313" key="2">
    <source>
        <dbReference type="Proteomes" id="UP001359485"/>
    </source>
</evidence>
<comment type="caution">
    <text evidence="1">The sequence shown here is derived from an EMBL/GenBank/DDBJ whole genome shotgun (WGS) entry which is preliminary data.</text>
</comment>
<dbReference type="Proteomes" id="UP001359485">
    <property type="component" value="Unassembled WGS sequence"/>
</dbReference>
<keyword evidence="2" id="KW-1185">Reference proteome</keyword>
<gene>
    <name evidence="1" type="ORF">RUM44_002415</name>
</gene>
<name>A0ABR1AG22_POLSC</name>
<proteinExistence type="predicted"/>
<dbReference type="EMBL" id="JAWJWF010000050">
    <property type="protein sequence ID" value="KAK6617973.1"/>
    <property type="molecule type" value="Genomic_DNA"/>
</dbReference>
<organism evidence="1 2">
    <name type="scientific">Polyplax serrata</name>
    <name type="common">Common mouse louse</name>
    <dbReference type="NCBI Taxonomy" id="468196"/>
    <lineage>
        <taxon>Eukaryota</taxon>
        <taxon>Metazoa</taxon>
        <taxon>Ecdysozoa</taxon>
        <taxon>Arthropoda</taxon>
        <taxon>Hexapoda</taxon>
        <taxon>Insecta</taxon>
        <taxon>Pterygota</taxon>
        <taxon>Neoptera</taxon>
        <taxon>Paraneoptera</taxon>
        <taxon>Psocodea</taxon>
        <taxon>Troctomorpha</taxon>
        <taxon>Phthiraptera</taxon>
        <taxon>Anoplura</taxon>
        <taxon>Polyplacidae</taxon>
        <taxon>Polyplax</taxon>
    </lineage>
</organism>
<sequence length="130" mass="14959">MAERCASVRESKRRKHCTEKVPWCFHQPAEMAIRVLSDVTRRYPKVHRDPRASKSPVKGVEVKVSAFHFHLAKVQTGVGERKKFPVGHIPPVTAQDYHCESVLSWDLNCTLTPTIYQQYCFAFFYGFSST</sequence>